<dbReference type="Gene3D" id="3.90.550.10">
    <property type="entry name" value="Spore Coat Polysaccharide Biosynthesis Protein SpsA, Chain A"/>
    <property type="match status" value="1"/>
</dbReference>
<reference evidence="1 2" key="1">
    <citation type="submission" date="2020-05" db="EMBL/GenBank/DDBJ databases">
        <title>Thiomicrorhabdus sediminis sp.nov. and Thiomicrorhabdus xiamenensis sp.nov., novel sulfur-oxidizing bacteria isolated from coastal sediment.</title>
        <authorList>
            <person name="Liu X."/>
        </authorList>
    </citation>
    <scope>NUCLEOTIDE SEQUENCE [LARGE SCALE GENOMIC DNA]</scope>
    <source>
        <strain evidence="1 2">G2</strain>
    </source>
</reference>
<evidence type="ECO:0000313" key="1">
    <source>
        <dbReference type="EMBL" id="QKI89775.1"/>
    </source>
</evidence>
<evidence type="ECO:0000313" key="2">
    <source>
        <dbReference type="Proteomes" id="UP000504724"/>
    </source>
</evidence>
<protein>
    <submittedName>
        <fullName evidence="1">Uncharacterized protein</fullName>
    </submittedName>
</protein>
<proteinExistence type="predicted"/>
<dbReference type="RefSeq" id="WP_173285897.1">
    <property type="nucleotide sequence ID" value="NZ_CP054020.1"/>
</dbReference>
<dbReference type="AlphaFoldDB" id="A0A7D4P5L7"/>
<gene>
    <name evidence="1" type="ORF">HQN79_09415</name>
</gene>
<dbReference type="EMBL" id="CP054020">
    <property type="protein sequence ID" value="QKI89775.1"/>
    <property type="molecule type" value="Genomic_DNA"/>
</dbReference>
<keyword evidence="2" id="KW-1185">Reference proteome</keyword>
<sequence>MSEVLASVREYAPDVIYLASDGPREWIKGEDLKVLELRNYVESAIDWDCEVKTLFQKKNLGCKKSVHEAVQWFFSQEEKGVVLEDDIVPSLNFFKFCEEMLEFYKYDRSVASIGGRNELGEFDPENGFLFSSKFFCWGWASWADRVIGLDLDVSSNQIIKKQVLKPLNWAERCLVEGMYGLIESKQVNSWAYQYDINFRANNQLQILPERNMIKNVGLSIIGAHSSGASDDFVDVFEGFLPKPNKEAEVLKNQQFIDAYLKKRYGSIFRLYFFSKVKYLKSLKILLKKLR</sequence>
<name>A0A7D4P5L7_9GAMM</name>
<dbReference type="KEGG" id="txa:HQN79_09415"/>
<dbReference type="InterPro" id="IPR029044">
    <property type="entry name" value="Nucleotide-diphossugar_trans"/>
</dbReference>
<dbReference type="Proteomes" id="UP000504724">
    <property type="component" value="Chromosome"/>
</dbReference>
<dbReference type="SUPFAM" id="SSF53448">
    <property type="entry name" value="Nucleotide-diphospho-sugar transferases"/>
    <property type="match status" value="1"/>
</dbReference>
<organism evidence="1 2">
    <name type="scientific">Thiomicrorhabdus xiamenensis</name>
    <dbReference type="NCBI Taxonomy" id="2739063"/>
    <lineage>
        <taxon>Bacteria</taxon>
        <taxon>Pseudomonadati</taxon>
        <taxon>Pseudomonadota</taxon>
        <taxon>Gammaproteobacteria</taxon>
        <taxon>Thiotrichales</taxon>
        <taxon>Piscirickettsiaceae</taxon>
        <taxon>Thiomicrorhabdus</taxon>
    </lineage>
</organism>
<accession>A0A7D4P5L7</accession>